<dbReference type="OrthoDB" id="595071at2"/>
<evidence type="ECO:0000313" key="1">
    <source>
        <dbReference type="EMBL" id="PWW81926.1"/>
    </source>
</evidence>
<protein>
    <submittedName>
        <fullName evidence="1">Uncharacterized protein</fullName>
    </submittedName>
</protein>
<dbReference type="EMBL" id="PDNZ01000005">
    <property type="protein sequence ID" value="PWW81926.1"/>
    <property type="molecule type" value="Genomic_DNA"/>
</dbReference>
<comment type="caution">
    <text evidence="1">The sequence shown here is derived from an EMBL/GenBank/DDBJ whole genome shotgun (WGS) entry which is preliminary data.</text>
</comment>
<gene>
    <name evidence="1" type="ORF">CR164_08660</name>
</gene>
<dbReference type="Proteomes" id="UP000246278">
    <property type="component" value="Unassembled WGS sequence"/>
</dbReference>
<sequence>MSQHEVKPYRIVIEWTNSQDFFFSCDYKVTHDSTNETEVKPLYTHWFPHVTRAMGNVLKKLRREHITFPLFLISLAFEHRHLLREIDELLRALHAHLGNQQGPGSYRCFICGERKQTVTEC</sequence>
<name>A0A317T929_9CHLB</name>
<proteinExistence type="predicted"/>
<dbReference type="AlphaFoldDB" id="A0A317T929"/>
<evidence type="ECO:0000313" key="2">
    <source>
        <dbReference type="Proteomes" id="UP000246278"/>
    </source>
</evidence>
<organism evidence="1 2">
    <name type="scientific">Prosthecochloris marina</name>
    <dbReference type="NCBI Taxonomy" id="2017681"/>
    <lineage>
        <taxon>Bacteria</taxon>
        <taxon>Pseudomonadati</taxon>
        <taxon>Chlorobiota</taxon>
        <taxon>Chlorobiia</taxon>
        <taxon>Chlorobiales</taxon>
        <taxon>Chlorobiaceae</taxon>
        <taxon>Prosthecochloris</taxon>
    </lineage>
</organism>
<accession>A0A317T929</accession>
<keyword evidence="2" id="KW-1185">Reference proteome</keyword>
<reference evidence="2" key="1">
    <citation type="submission" date="2017-10" db="EMBL/GenBank/DDBJ databases">
        <authorList>
            <person name="Gaisin V.A."/>
            <person name="Rysina M.S."/>
            <person name="Grouzdev D.S."/>
        </authorList>
    </citation>
    <scope>NUCLEOTIDE SEQUENCE [LARGE SCALE GENOMIC DNA]</scope>
    <source>
        <strain evidence="2">V1</strain>
    </source>
</reference>